<accession>A0A433SRF2</accession>
<proteinExistence type="predicted"/>
<evidence type="ECO:0000256" key="3">
    <source>
        <dbReference type="ARBA" id="ARBA00022777"/>
    </source>
</evidence>
<dbReference type="GO" id="GO:0046512">
    <property type="term" value="P:sphingosine biosynthetic process"/>
    <property type="evidence" value="ECO:0007669"/>
    <property type="project" value="TreeGrafter"/>
</dbReference>
<name>A0A433SRF2_ELYCH</name>
<dbReference type="Pfam" id="PF19279">
    <property type="entry name" value="YegS_C"/>
    <property type="match status" value="1"/>
</dbReference>
<dbReference type="Pfam" id="PF00781">
    <property type="entry name" value="DAGK_cat"/>
    <property type="match status" value="1"/>
</dbReference>
<evidence type="ECO:0000313" key="7">
    <source>
        <dbReference type="EMBL" id="RUS71828.1"/>
    </source>
</evidence>
<dbReference type="SMART" id="SM00046">
    <property type="entry name" value="DAGKc"/>
    <property type="match status" value="1"/>
</dbReference>
<keyword evidence="5" id="KW-1133">Transmembrane helix</keyword>
<dbReference type="GO" id="GO:0005524">
    <property type="term" value="F:ATP binding"/>
    <property type="evidence" value="ECO:0007669"/>
    <property type="project" value="UniProtKB-KW"/>
</dbReference>
<feature type="transmembrane region" description="Helical" evidence="5">
    <location>
        <begin position="356"/>
        <end position="379"/>
    </location>
</feature>
<feature type="domain" description="DAGKc" evidence="6">
    <location>
        <begin position="179"/>
        <end position="324"/>
    </location>
</feature>
<comment type="caution">
    <text evidence="7">The sequence shown here is derived from an EMBL/GenBank/DDBJ whole genome shotgun (WGS) entry which is preliminary data.</text>
</comment>
<dbReference type="PROSITE" id="PS50146">
    <property type="entry name" value="DAGK"/>
    <property type="match status" value="1"/>
</dbReference>
<dbReference type="OrthoDB" id="6138920at2759"/>
<dbReference type="InterPro" id="IPR016064">
    <property type="entry name" value="NAD/diacylglycerol_kinase_sf"/>
</dbReference>
<dbReference type="InterPro" id="IPR017438">
    <property type="entry name" value="ATP-NAD_kinase_N"/>
</dbReference>
<keyword evidence="1" id="KW-0808">Transferase</keyword>
<organism evidence="7 8">
    <name type="scientific">Elysia chlorotica</name>
    <name type="common">Eastern emerald elysia</name>
    <name type="synonym">Sea slug</name>
    <dbReference type="NCBI Taxonomy" id="188477"/>
    <lineage>
        <taxon>Eukaryota</taxon>
        <taxon>Metazoa</taxon>
        <taxon>Spiralia</taxon>
        <taxon>Lophotrochozoa</taxon>
        <taxon>Mollusca</taxon>
        <taxon>Gastropoda</taxon>
        <taxon>Heterobranchia</taxon>
        <taxon>Euthyneura</taxon>
        <taxon>Panpulmonata</taxon>
        <taxon>Sacoglossa</taxon>
        <taxon>Placobranchoidea</taxon>
        <taxon>Plakobranchidae</taxon>
        <taxon>Elysia</taxon>
    </lineage>
</organism>
<keyword evidence="8" id="KW-1185">Reference proteome</keyword>
<keyword evidence="3" id="KW-0418">Kinase</keyword>
<sequence>MASRSDEVIMERDFLLLPKRKGRYKVTLSQRGIYFSQVSNNNSHYEESLLKISDIVGCHCLNKSDIQSTQLSTSDDCDKINDVEFSFVEPPNFMRQIRNSLNPFSCGFVIFAYPFVKKKLSSKQIRQRQCFAFEIPATSNSSEEFQERRSEADIWQNVINRLCREVPVNLQDLSKNIPPERKPWLFLINPFSGPGKAHTIFKQDIVPILYEASIPYKALVTTHAGHASELVKTTNLSEWYGIVIVSGDGLIFETINGIMQRDDWASSLKTPIGCLPGGSGNALCCSINYAAGEPVDVNMVLHSAFVLVKHRVIPMDLVAVHLPHRTCFSFLSITWGIMADIDYETEKYRNLGETRFTVGAVVGILGQFEFICLFFIILYTQTDEFEVEEETYLGRKADFSPVPTPLLPPLAEPLPDSWVSVDGDFVLVMAAYQTHLGSDMLAAPDARLQDGLINLMMIRKGVSKANLFRLFLSFSQGNHVSSPHVEMVKVLAFRLEPHSTSGNIMVDGERFEPAPIQAQILPGLARVMAIR</sequence>
<keyword evidence="4" id="KW-0067">ATP-binding</keyword>
<dbReference type="PANTHER" id="PTHR12358:SF112">
    <property type="entry name" value="LD11247P-RELATED"/>
    <property type="match status" value="1"/>
</dbReference>
<gene>
    <name evidence="7" type="ORF">EGW08_020413</name>
</gene>
<evidence type="ECO:0000256" key="2">
    <source>
        <dbReference type="ARBA" id="ARBA00022741"/>
    </source>
</evidence>
<dbReference type="AlphaFoldDB" id="A0A433SRF2"/>
<dbReference type="EMBL" id="RQTK01001153">
    <property type="protein sequence ID" value="RUS71828.1"/>
    <property type="molecule type" value="Genomic_DNA"/>
</dbReference>
<dbReference type="InterPro" id="IPR050187">
    <property type="entry name" value="Lipid_Phosphate_FormReg"/>
</dbReference>
<evidence type="ECO:0000256" key="5">
    <source>
        <dbReference type="SAM" id="Phobius"/>
    </source>
</evidence>
<dbReference type="GO" id="GO:0005737">
    <property type="term" value="C:cytoplasm"/>
    <property type="evidence" value="ECO:0007669"/>
    <property type="project" value="TreeGrafter"/>
</dbReference>
<evidence type="ECO:0000259" key="6">
    <source>
        <dbReference type="PROSITE" id="PS50146"/>
    </source>
</evidence>
<dbReference type="Gene3D" id="3.40.50.10330">
    <property type="entry name" value="Probable inorganic polyphosphate/atp-NAD kinase, domain 1"/>
    <property type="match status" value="1"/>
</dbReference>
<dbReference type="GO" id="GO:0016020">
    <property type="term" value="C:membrane"/>
    <property type="evidence" value="ECO:0007669"/>
    <property type="project" value="TreeGrafter"/>
</dbReference>
<dbReference type="GO" id="GO:0001727">
    <property type="term" value="F:lipid kinase activity"/>
    <property type="evidence" value="ECO:0007669"/>
    <property type="project" value="TreeGrafter"/>
</dbReference>
<dbReference type="InterPro" id="IPR045540">
    <property type="entry name" value="YegS/DAGK_C"/>
</dbReference>
<dbReference type="SUPFAM" id="SSF111331">
    <property type="entry name" value="NAD kinase/diacylglycerol kinase-like"/>
    <property type="match status" value="1"/>
</dbReference>
<dbReference type="PANTHER" id="PTHR12358">
    <property type="entry name" value="SPHINGOSINE KINASE"/>
    <property type="match status" value="1"/>
</dbReference>
<dbReference type="InterPro" id="IPR001206">
    <property type="entry name" value="Diacylglycerol_kinase_cat_dom"/>
</dbReference>
<keyword evidence="5" id="KW-0812">Transmembrane</keyword>
<evidence type="ECO:0000256" key="1">
    <source>
        <dbReference type="ARBA" id="ARBA00022679"/>
    </source>
</evidence>
<evidence type="ECO:0000313" key="8">
    <source>
        <dbReference type="Proteomes" id="UP000271974"/>
    </source>
</evidence>
<evidence type="ECO:0000256" key="4">
    <source>
        <dbReference type="ARBA" id="ARBA00022840"/>
    </source>
</evidence>
<reference evidence="7 8" key="1">
    <citation type="submission" date="2019-01" db="EMBL/GenBank/DDBJ databases">
        <title>A draft genome assembly of the solar-powered sea slug Elysia chlorotica.</title>
        <authorList>
            <person name="Cai H."/>
            <person name="Li Q."/>
            <person name="Fang X."/>
            <person name="Li J."/>
            <person name="Curtis N.E."/>
            <person name="Altenburger A."/>
            <person name="Shibata T."/>
            <person name="Feng M."/>
            <person name="Maeda T."/>
            <person name="Schwartz J.A."/>
            <person name="Shigenobu S."/>
            <person name="Lundholm N."/>
            <person name="Nishiyama T."/>
            <person name="Yang H."/>
            <person name="Hasebe M."/>
            <person name="Li S."/>
            <person name="Pierce S.K."/>
            <person name="Wang J."/>
        </authorList>
    </citation>
    <scope>NUCLEOTIDE SEQUENCE [LARGE SCALE GENOMIC DNA]</scope>
    <source>
        <strain evidence="7">EC2010</strain>
        <tissue evidence="7">Whole organism of an adult</tissue>
    </source>
</reference>
<dbReference type="Gene3D" id="2.60.200.40">
    <property type="match status" value="1"/>
</dbReference>
<keyword evidence="5" id="KW-0472">Membrane</keyword>
<dbReference type="STRING" id="188477.A0A433SRF2"/>
<protein>
    <recommendedName>
        <fullName evidence="6">DAGKc domain-containing protein</fullName>
    </recommendedName>
</protein>
<dbReference type="Proteomes" id="UP000271974">
    <property type="component" value="Unassembled WGS sequence"/>
</dbReference>
<keyword evidence="2" id="KW-0547">Nucleotide-binding</keyword>